<dbReference type="EMBL" id="BAAABV010000003">
    <property type="protein sequence ID" value="GAA0268859.1"/>
    <property type="molecule type" value="Genomic_DNA"/>
</dbReference>
<proteinExistence type="predicted"/>
<feature type="compositionally biased region" description="Low complexity" evidence="1">
    <location>
        <begin position="119"/>
        <end position="133"/>
    </location>
</feature>
<dbReference type="RefSeq" id="WP_344151106.1">
    <property type="nucleotide sequence ID" value="NZ_BAAABV010000003.1"/>
</dbReference>
<name>A0ABN0V0L7_9ACTN</name>
<feature type="region of interest" description="Disordered" evidence="1">
    <location>
        <begin position="59"/>
        <end position="86"/>
    </location>
</feature>
<feature type="compositionally biased region" description="Low complexity" evidence="1">
    <location>
        <begin position="142"/>
        <end position="163"/>
    </location>
</feature>
<evidence type="ECO:0000313" key="3">
    <source>
        <dbReference type="Proteomes" id="UP001501867"/>
    </source>
</evidence>
<protein>
    <recommendedName>
        <fullName evidence="4">Serine/threonine protein kinase</fullName>
    </recommendedName>
</protein>
<feature type="region of interest" description="Disordered" evidence="1">
    <location>
        <begin position="112"/>
        <end position="191"/>
    </location>
</feature>
<accession>A0ABN0V0L7</accession>
<evidence type="ECO:0000256" key="1">
    <source>
        <dbReference type="SAM" id="MobiDB-lite"/>
    </source>
</evidence>
<evidence type="ECO:0008006" key="4">
    <source>
        <dbReference type="Google" id="ProtNLM"/>
    </source>
</evidence>
<evidence type="ECO:0000313" key="2">
    <source>
        <dbReference type="EMBL" id="GAA0268859.1"/>
    </source>
</evidence>
<dbReference type="Proteomes" id="UP001501867">
    <property type="component" value="Unassembled WGS sequence"/>
</dbReference>
<keyword evidence="3" id="KW-1185">Reference proteome</keyword>
<comment type="caution">
    <text evidence="2">The sequence shown here is derived from an EMBL/GenBank/DDBJ whole genome shotgun (WGS) entry which is preliminary data.</text>
</comment>
<reference evidence="2 3" key="1">
    <citation type="journal article" date="2019" name="Int. J. Syst. Evol. Microbiol.">
        <title>The Global Catalogue of Microorganisms (GCM) 10K type strain sequencing project: providing services to taxonomists for standard genome sequencing and annotation.</title>
        <authorList>
            <consortium name="The Broad Institute Genomics Platform"/>
            <consortium name="The Broad Institute Genome Sequencing Center for Infectious Disease"/>
            <person name="Wu L."/>
            <person name="Ma J."/>
        </authorList>
    </citation>
    <scope>NUCLEOTIDE SEQUENCE [LARGE SCALE GENOMIC DNA]</scope>
    <source>
        <strain evidence="2 3">JCM 4505</strain>
    </source>
</reference>
<sequence length="265" mass="27665">MSSEEIQLTLTPAQAAAGATVDVPLASGTARLRIPPARDGDLVRARVGDQEVRLRIRVSQPAAHGPTVPGPFGPVTVGQPASPPSGKSGALGCLLALGVTAAVIIGVVVASSDDDHSRPTASATPSSTYSPYSPYTPPTYSPPTYSTPTYSRDPATDPAAAPTYALPSPSPTTEAPRPFDEGTCLNGQLPDSTTATRVTGVHEVSCKADDAHYRVIQRFPGTSDMSRCDQNSDTEYGFSYRYTINGSVLNEYVYCLVGLGSYARG</sequence>
<gene>
    <name evidence="2" type="ORF">GCM10010302_03150</name>
</gene>
<organism evidence="2 3">
    <name type="scientific">Streptomyces polychromogenes</name>
    <dbReference type="NCBI Taxonomy" id="67342"/>
    <lineage>
        <taxon>Bacteria</taxon>
        <taxon>Bacillati</taxon>
        <taxon>Actinomycetota</taxon>
        <taxon>Actinomycetes</taxon>
        <taxon>Kitasatosporales</taxon>
        <taxon>Streptomycetaceae</taxon>
        <taxon>Streptomyces</taxon>
    </lineage>
</organism>